<evidence type="ECO:0000313" key="1">
    <source>
        <dbReference type="EMBL" id="KAK2143101.1"/>
    </source>
</evidence>
<accession>A0AAD9IY33</accession>
<organism evidence="1 2">
    <name type="scientific">Paralvinella palmiformis</name>
    <dbReference type="NCBI Taxonomy" id="53620"/>
    <lineage>
        <taxon>Eukaryota</taxon>
        <taxon>Metazoa</taxon>
        <taxon>Spiralia</taxon>
        <taxon>Lophotrochozoa</taxon>
        <taxon>Annelida</taxon>
        <taxon>Polychaeta</taxon>
        <taxon>Sedentaria</taxon>
        <taxon>Canalipalpata</taxon>
        <taxon>Terebellida</taxon>
        <taxon>Terebelliformia</taxon>
        <taxon>Alvinellidae</taxon>
        <taxon>Paralvinella</taxon>
    </lineage>
</organism>
<dbReference type="Proteomes" id="UP001208570">
    <property type="component" value="Unassembled WGS sequence"/>
</dbReference>
<keyword evidence="2" id="KW-1185">Reference proteome</keyword>
<sequence length="14" mass="1607">MTTSQTELPVERSK</sequence>
<reference evidence="1" key="1">
    <citation type="journal article" date="2023" name="Mol. Biol. Evol.">
        <title>Third-Generation Sequencing Reveals the Adaptive Role of the Epigenome in Three Deep-Sea Polychaetes.</title>
        <authorList>
            <person name="Perez M."/>
            <person name="Aroh O."/>
            <person name="Sun Y."/>
            <person name="Lan Y."/>
            <person name="Juniper S.K."/>
            <person name="Young C.R."/>
            <person name="Angers B."/>
            <person name="Qian P.Y."/>
        </authorList>
    </citation>
    <scope>NUCLEOTIDE SEQUENCE</scope>
    <source>
        <strain evidence="1">P08H-3</strain>
    </source>
</reference>
<comment type="caution">
    <text evidence="1">The sequence shown here is derived from an EMBL/GenBank/DDBJ whole genome shotgun (WGS) entry which is preliminary data.</text>
</comment>
<protein>
    <submittedName>
        <fullName evidence="1">Uncharacterized protein</fullName>
    </submittedName>
</protein>
<name>A0AAD9IY33_9ANNE</name>
<proteinExistence type="predicted"/>
<gene>
    <name evidence="1" type="ORF">LSH36_877g00012</name>
</gene>
<dbReference type="EMBL" id="JAODUP010000877">
    <property type="protein sequence ID" value="KAK2143101.1"/>
    <property type="molecule type" value="Genomic_DNA"/>
</dbReference>
<evidence type="ECO:0000313" key="2">
    <source>
        <dbReference type="Proteomes" id="UP001208570"/>
    </source>
</evidence>